<dbReference type="RefSeq" id="WP_076343279.1">
    <property type="nucleotide sequence ID" value="NZ_CP019082.1"/>
</dbReference>
<name>A0A1U7CJE2_9BACT</name>
<feature type="region of interest" description="Disordered" evidence="1">
    <location>
        <begin position="71"/>
        <end position="114"/>
    </location>
</feature>
<dbReference type="AlphaFoldDB" id="A0A1U7CJE2"/>
<feature type="compositionally biased region" description="Basic and acidic residues" evidence="1">
    <location>
        <begin position="84"/>
        <end position="114"/>
    </location>
</feature>
<protein>
    <submittedName>
        <fullName evidence="2">Uncharacterized protein</fullName>
    </submittedName>
</protein>
<dbReference type="Proteomes" id="UP000186309">
    <property type="component" value="Chromosome"/>
</dbReference>
<gene>
    <name evidence="2" type="ORF">BSF38_00468</name>
</gene>
<evidence type="ECO:0000256" key="1">
    <source>
        <dbReference type="SAM" id="MobiDB-lite"/>
    </source>
</evidence>
<accession>A0A1U7CJE2</accession>
<evidence type="ECO:0000313" key="2">
    <source>
        <dbReference type="EMBL" id="APW59054.1"/>
    </source>
</evidence>
<sequence>MSKKFLSVGDTLINPDLLAYAVVDGPGPEGVVLRLGFATQTGGRSDLRLVGDQAGEVLRWLRLNADFLTKQSSFHPNSPVQQASRDHRRTERLLPIHERASTALEREPELVGRY</sequence>
<dbReference type="EMBL" id="CP019082">
    <property type="protein sequence ID" value="APW59054.1"/>
    <property type="molecule type" value="Genomic_DNA"/>
</dbReference>
<evidence type="ECO:0000313" key="3">
    <source>
        <dbReference type="Proteomes" id="UP000186309"/>
    </source>
</evidence>
<reference evidence="3" key="1">
    <citation type="submission" date="2016-12" db="EMBL/GenBank/DDBJ databases">
        <title>Comparative genomics of four Isosphaeraceae planctomycetes: a common pool of plasmids and glycoside hydrolase genes.</title>
        <authorList>
            <person name="Ivanova A."/>
        </authorList>
    </citation>
    <scope>NUCLEOTIDE SEQUENCE [LARGE SCALE GENOMIC DNA]</scope>
    <source>
        <strain evidence="3">PX4</strain>
    </source>
</reference>
<keyword evidence="3" id="KW-1185">Reference proteome</keyword>
<proteinExistence type="predicted"/>
<dbReference type="KEGG" id="pbor:BSF38_00468"/>
<feature type="compositionally biased region" description="Polar residues" evidence="1">
    <location>
        <begin position="71"/>
        <end position="83"/>
    </location>
</feature>
<organism evidence="2 3">
    <name type="scientific">Paludisphaera borealis</name>
    <dbReference type="NCBI Taxonomy" id="1387353"/>
    <lineage>
        <taxon>Bacteria</taxon>
        <taxon>Pseudomonadati</taxon>
        <taxon>Planctomycetota</taxon>
        <taxon>Planctomycetia</taxon>
        <taxon>Isosphaerales</taxon>
        <taxon>Isosphaeraceae</taxon>
        <taxon>Paludisphaera</taxon>
    </lineage>
</organism>